<protein>
    <submittedName>
        <fullName evidence="1">Uncharacterized protein</fullName>
    </submittedName>
</protein>
<dbReference type="Proteomes" id="UP000266389">
    <property type="component" value="Unassembled WGS sequence"/>
</dbReference>
<evidence type="ECO:0000313" key="1">
    <source>
        <dbReference type="EMBL" id="RFM23880.1"/>
    </source>
</evidence>
<proteinExistence type="predicted"/>
<feature type="non-terminal residue" evidence="1">
    <location>
        <position position="1"/>
    </location>
</feature>
<accession>A0A395LZC7</accession>
<evidence type="ECO:0000313" key="2">
    <source>
        <dbReference type="Proteomes" id="UP000266389"/>
    </source>
</evidence>
<comment type="caution">
    <text evidence="1">The sequence shown here is derived from an EMBL/GenBank/DDBJ whole genome shotgun (WGS) entry which is preliminary data.</text>
</comment>
<reference evidence="1 2" key="1">
    <citation type="journal article" date="2011" name="ISME J.">
        <title>Community ecology of hot spring cyanobacterial mats: predominant populations and their functional potential.</title>
        <authorList>
            <person name="Klatt C.G."/>
            <person name="Wood J.M."/>
            <person name="Rusch D.B."/>
            <person name="Bateson M.M."/>
            <person name="Hamamura N."/>
            <person name="Heidelberg J.F."/>
            <person name="Grossman A.R."/>
            <person name="Bhaya D."/>
            <person name="Cohan F.M."/>
            <person name="Kuhl M."/>
            <person name="Bryant D.A."/>
            <person name="Ward D.M."/>
        </authorList>
    </citation>
    <scope>NUCLEOTIDE SEQUENCE [LARGE SCALE GENOMIC DNA]</scope>
    <source>
        <strain evidence="1">OS</strain>
    </source>
</reference>
<dbReference type="EMBL" id="PHFL01000055">
    <property type="protein sequence ID" value="RFM23880.1"/>
    <property type="molecule type" value="Genomic_DNA"/>
</dbReference>
<organism evidence="1 2">
    <name type="scientific">Candidatus Thermochlorobacter aerophilus</name>
    <dbReference type="NCBI Taxonomy" id="1868324"/>
    <lineage>
        <taxon>Bacteria</taxon>
        <taxon>Pseudomonadati</taxon>
        <taxon>Chlorobiota</taxon>
        <taxon>Chlorobiia</taxon>
        <taxon>Chlorobiales</taxon>
        <taxon>Candidatus Thermochlorobacteriaceae</taxon>
        <taxon>Candidatus Thermochlorobacter</taxon>
    </lineage>
</organism>
<gene>
    <name evidence="1" type="ORF">D0433_08715</name>
</gene>
<name>A0A395LZC7_9BACT</name>
<sequence length="175" mass="20124">LWCVTVPLWAQPQEFQLVIPKRFPEVWRAVKQALTERGCQLEYDRYLEDTAGTLSGMLRSEFCVLVQGEDSARAVMERYSVQIPRIRGARWMNGRVQYTVRLRELDTAGVELRLTAELSGMEGYITNRVYFWASNGVLERQLLARIAELLQLPQTALTPKSSTGEESTPEEEEPW</sequence>
<dbReference type="AlphaFoldDB" id="A0A395LZC7"/>